<gene>
    <name evidence="1" type="ORF">CHH28_03835</name>
</gene>
<evidence type="ECO:0000313" key="1">
    <source>
        <dbReference type="EMBL" id="ASP37856.1"/>
    </source>
</evidence>
<name>A0A222FGZ5_9GAMM</name>
<keyword evidence="2" id="KW-1185">Reference proteome</keyword>
<dbReference type="EMBL" id="CP022530">
    <property type="protein sequence ID" value="ASP37856.1"/>
    <property type="molecule type" value="Genomic_DNA"/>
</dbReference>
<sequence length="70" mass="7763">MVKNKAAIVEDGQVVNIVLVDNQQFSENMSWVFLGANSHVGIGYFYDDSSGYFTAPDQPEFEESTSVIPE</sequence>
<protein>
    <submittedName>
        <fullName evidence="1">Uncharacterized protein</fullName>
    </submittedName>
</protein>
<dbReference type="Proteomes" id="UP000202440">
    <property type="component" value="Chromosome"/>
</dbReference>
<organism evidence="1 2">
    <name type="scientific">Bacterioplanes sanyensis</name>
    <dbReference type="NCBI Taxonomy" id="1249553"/>
    <lineage>
        <taxon>Bacteria</taxon>
        <taxon>Pseudomonadati</taxon>
        <taxon>Pseudomonadota</taxon>
        <taxon>Gammaproteobacteria</taxon>
        <taxon>Oceanospirillales</taxon>
        <taxon>Oceanospirillaceae</taxon>
        <taxon>Bacterioplanes</taxon>
    </lineage>
</organism>
<evidence type="ECO:0000313" key="2">
    <source>
        <dbReference type="Proteomes" id="UP000202440"/>
    </source>
</evidence>
<proteinExistence type="predicted"/>
<reference evidence="1 2" key="1">
    <citation type="submission" date="2017-07" db="EMBL/GenBank/DDBJ databases">
        <title>Annotated genome sequence of Bacterioplanes sanyensis isolated from Red Sea.</title>
        <authorList>
            <person name="Rehman Z.U."/>
        </authorList>
    </citation>
    <scope>NUCLEOTIDE SEQUENCE [LARGE SCALE GENOMIC DNA]</scope>
    <source>
        <strain evidence="1 2">NV9</strain>
    </source>
</reference>
<dbReference type="KEGG" id="bsan:CHH28_03835"/>
<accession>A0A222FGZ5</accession>
<dbReference type="AlphaFoldDB" id="A0A222FGZ5"/>